<protein>
    <submittedName>
        <fullName evidence="1">Uncharacterized protein</fullName>
    </submittedName>
</protein>
<reference evidence="1 2" key="1">
    <citation type="journal article" date="2019" name="Sci. Rep.">
        <title>Orb-weaving spider Araneus ventricosus genome elucidates the spidroin gene catalogue.</title>
        <authorList>
            <person name="Kono N."/>
            <person name="Nakamura H."/>
            <person name="Ohtoshi R."/>
            <person name="Moran D.A.P."/>
            <person name="Shinohara A."/>
            <person name="Yoshida Y."/>
            <person name="Fujiwara M."/>
            <person name="Mori M."/>
            <person name="Tomita M."/>
            <person name="Arakawa K."/>
        </authorList>
    </citation>
    <scope>NUCLEOTIDE SEQUENCE [LARGE SCALE GENOMIC DNA]</scope>
</reference>
<comment type="caution">
    <text evidence="1">The sequence shown here is derived from an EMBL/GenBank/DDBJ whole genome shotgun (WGS) entry which is preliminary data.</text>
</comment>
<feature type="non-terminal residue" evidence="1">
    <location>
        <position position="1"/>
    </location>
</feature>
<organism evidence="1 2">
    <name type="scientific">Araneus ventricosus</name>
    <name type="common">Orbweaver spider</name>
    <name type="synonym">Epeira ventricosa</name>
    <dbReference type="NCBI Taxonomy" id="182803"/>
    <lineage>
        <taxon>Eukaryota</taxon>
        <taxon>Metazoa</taxon>
        <taxon>Ecdysozoa</taxon>
        <taxon>Arthropoda</taxon>
        <taxon>Chelicerata</taxon>
        <taxon>Arachnida</taxon>
        <taxon>Araneae</taxon>
        <taxon>Araneomorphae</taxon>
        <taxon>Entelegynae</taxon>
        <taxon>Araneoidea</taxon>
        <taxon>Araneidae</taxon>
        <taxon>Araneus</taxon>
    </lineage>
</organism>
<sequence>KPLDGEVGELVITKPMPNLPLGLWKDKDGALLCEKYFSKYPGTKVLLSLTKSYS</sequence>
<dbReference type="EMBL" id="BGPR01097520">
    <property type="protein sequence ID" value="GBM45828.1"/>
    <property type="molecule type" value="Genomic_DNA"/>
</dbReference>
<keyword evidence="2" id="KW-1185">Reference proteome</keyword>
<evidence type="ECO:0000313" key="1">
    <source>
        <dbReference type="EMBL" id="GBM45828.1"/>
    </source>
</evidence>
<gene>
    <name evidence="1" type="ORF">AVEN_66441_1</name>
</gene>
<name>A0A4Y2FZL3_ARAVE</name>
<dbReference type="OrthoDB" id="6436444at2759"/>
<dbReference type="AlphaFoldDB" id="A0A4Y2FZL3"/>
<evidence type="ECO:0000313" key="2">
    <source>
        <dbReference type="Proteomes" id="UP000499080"/>
    </source>
</evidence>
<proteinExistence type="predicted"/>
<accession>A0A4Y2FZL3</accession>
<dbReference type="Proteomes" id="UP000499080">
    <property type="component" value="Unassembled WGS sequence"/>
</dbReference>